<feature type="compositionally biased region" description="Polar residues" evidence="1">
    <location>
        <begin position="62"/>
        <end position="85"/>
    </location>
</feature>
<dbReference type="AlphaFoldDB" id="A0A2G5HZK1"/>
<dbReference type="Proteomes" id="UP000230605">
    <property type="component" value="Chromosome 2"/>
</dbReference>
<evidence type="ECO:0008006" key="7">
    <source>
        <dbReference type="Google" id="ProtNLM"/>
    </source>
</evidence>
<keyword evidence="2" id="KW-1133">Transmembrane helix</keyword>
<feature type="compositionally biased region" description="Low complexity" evidence="1">
    <location>
        <begin position="90"/>
        <end position="100"/>
    </location>
</feature>
<evidence type="ECO:0000313" key="6">
    <source>
        <dbReference type="Proteomes" id="UP001302367"/>
    </source>
</evidence>
<evidence type="ECO:0000256" key="1">
    <source>
        <dbReference type="SAM" id="MobiDB-lite"/>
    </source>
</evidence>
<protein>
    <recommendedName>
        <fullName evidence="7">Mid2 domain-containing protein</fullName>
    </recommendedName>
</protein>
<evidence type="ECO:0000313" key="4">
    <source>
        <dbReference type="EMBL" id="WPA98897.1"/>
    </source>
</evidence>
<dbReference type="EMBL" id="CP134185">
    <property type="protein sequence ID" value="WPA98897.1"/>
    <property type="molecule type" value="Genomic_DNA"/>
</dbReference>
<dbReference type="OrthoDB" id="3650079at2759"/>
<name>A0A2G5HZK1_CERBT</name>
<organism evidence="3 5">
    <name type="scientific">Cercospora beticola</name>
    <name type="common">Sugarbeet leaf spot fungus</name>
    <dbReference type="NCBI Taxonomy" id="122368"/>
    <lineage>
        <taxon>Eukaryota</taxon>
        <taxon>Fungi</taxon>
        <taxon>Dikarya</taxon>
        <taxon>Ascomycota</taxon>
        <taxon>Pezizomycotina</taxon>
        <taxon>Dothideomycetes</taxon>
        <taxon>Dothideomycetidae</taxon>
        <taxon>Mycosphaerellales</taxon>
        <taxon>Mycosphaerellaceae</taxon>
        <taxon>Cercospora</taxon>
    </lineage>
</organism>
<feature type="region of interest" description="Disordered" evidence="1">
    <location>
        <begin position="1"/>
        <end position="26"/>
    </location>
</feature>
<gene>
    <name evidence="3" type="ORF">CB0940_06278</name>
    <name evidence="4" type="ORF">RHO25_003510</name>
</gene>
<evidence type="ECO:0000313" key="5">
    <source>
        <dbReference type="Proteomes" id="UP000230605"/>
    </source>
</evidence>
<accession>A0A2G5HZK1</accession>
<reference evidence="3 5" key="1">
    <citation type="submission" date="2015-10" db="EMBL/GenBank/DDBJ databases">
        <title>The cercosporin biosynthetic gene cluster was horizontally transferred to several fungal lineages and shown to be expanded in Cercospora beticola based on microsynteny with recipient genomes.</title>
        <authorList>
            <person name="De Jonge R."/>
            <person name="Ebert M.K."/>
            <person name="Suttle J.C."/>
            <person name="Jurick Ii W.M."/>
            <person name="Secor G.A."/>
            <person name="Thomma B.P."/>
            <person name="Van De Peer Y."/>
            <person name="Bolton M.D."/>
        </authorList>
    </citation>
    <scope>NUCLEOTIDE SEQUENCE [LARGE SCALE GENOMIC DNA]</scope>
    <source>
        <strain evidence="3 5">09-40</strain>
    </source>
</reference>
<keyword evidence="2" id="KW-0472">Membrane</keyword>
<keyword evidence="6" id="KW-1185">Reference proteome</keyword>
<proteinExistence type="predicted"/>
<feature type="compositionally biased region" description="Low complexity" evidence="1">
    <location>
        <begin position="1"/>
        <end position="10"/>
    </location>
</feature>
<evidence type="ECO:0000313" key="3">
    <source>
        <dbReference type="EMBL" id="PIA97693.1"/>
    </source>
</evidence>
<reference evidence="4 6" key="2">
    <citation type="submission" date="2023-09" db="EMBL/GenBank/DDBJ databases">
        <title>Complete-Gapless Cercospora beticola genome.</title>
        <authorList>
            <person name="Wyatt N.A."/>
            <person name="Spanner R.E."/>
            <person name="Bolton M.D."/>
        </authorList>
    </citation>
    <scope>NUCLEOTIDE SEQUENCE [LARGE SCALE GENOMIC DNA]</scope>
    <source>
        <strain evidence="4">Cb09-40</strain>
    </source>
</reference>
<dbReference type="Proteomes" id="UP001302367">
    <property type="component" value="Chromosome 2"/>
</dbReference>
<evidence type="ECO:0000256" key="2">
    <source>
        <dbReference type="SAM" id="Phobius"/>
    </source>
</evidence>
<dbReference type="EMBL" id="LKMD01000102">
    <property type="protein sequence ID" value="PIA97693.1"/>
    <property type="molecule type" value="Genomic_DNA"/>
</dbReference>
<feature type="region of interest" description="Disordered" evidence="1">
    <location>
        <begin position="59"/>
        <end position="120"/>
    </location>
</feature>
<feature type="transmembrane region" description="Helical" evidence="2">
    <location>
        <begin position="31"/>
        <end position="54"/>
    </location>
</feature>
<sequence length="155" mass="16454">MSSTASSETASADERSASPDGSGGLSEASKIGLGVGLGVGIPLLFAAVVLLCIIQRRRRGNKQMTAKYSRQAQSDLSMVEQSQSVHPKAGRALDAPLAGGLPPPGQRETADHSGEYDEVPPAHQLHRMSPMHRLARFQKKLSSLHLGAETKLSHH</sequence>
<keyword evidence="2" id="KW-0812">Transmembrane</keyword>